<gene>
    <name evidence="13" type="ORF">DESUT3_04610</name>
</gene>
<dbReference type="InterPro" id="IPR045626">
    <property type="entry name" value="PGDH_ASB_dom"/>
</dbReference>
<dbReference type="InterPro" id="IPR050857">
    <property type="entry name" value="D-2-hydroxyacid_DH"/>
</dbReference>
<keyword evidence="8 11" id="KW-0718">Serine biosynthesis</keyword>
<keyword evidence="14" id="KW-1185">Reference proteome</keyword>
<dbReference type="SUPFAM" id="SSF55021">
    <property type="entry name" value="ACT-like"/>
    <property type="match status" value="1"/>
</dbReference>
<evidence type="ECO:0000256" key="2">
    <source>
        <dbReference type="ARBA" id="ARBA00005216"/>
    </source>
</evidence>
<protein>
    <recommendedName>
        <fullName evidence="4 11">D-3-phosphoglycerate dehydrogenase</fullName>
        <ecNumber evidence="11">1.1.1.95</ecNumber>
    </recommendedName>
</protein>
<dbReference type="CDD" id="cd12173">
    <property type="entry name" value="PGDH_4"/>
    <property type="match status" value="1"/>
</dbReference>
<proteinExistence type="inferred from homology"/>
<dbReference type="SUPFAM" id="SSF143548">
    <property type="entry name" value="Serine metabolism enzymes domain"/>
    <property type="match status" value="1"/>
</dbReference>
<dbReference type="Gene3D" id="3.40.50.720">
    <property type="entry name" value="NAD(P)-binding Rossmann-like Domain"/>
    <property type="match status" value="2"/>
</dbReference>
<dbReference type="InterPro" id="IPR029752">
    <property type="entry name" value="D-isomer_DH_CS1"/>
</dbReference>
<accession>A0ABM8HP95</accession>
<dbReference type="Pfam" id="PF00389">
    <property type="entry name" value="2-Hacid_dh"/>
    <property type="match status" value="1"/>
</dbReference>
<dbReference type="InterPro" id="IPR006139">
    <property type="entry name" value="D-isomer_2_OHA_DH_cat_dom"/>
</dbReference>
<evidence type="ECO:0000256" key="4">
    <source>
        <dbReference type="ARBA" id="ARBA00021582"/>
    </source>
</evidence>
<evidence type="ECO:0000256" key="5">
    <source>
        <dbReference type="ARBA" id="ARBA00022605"/>
    </source>
</evidence>
<reference evidence="13 14" key="2">
    <citation type="journal article" date="2021" name="Int. J. Syst. Evol. Microbiol.">
        <title>Isolation and Polyphasic Characterization of Desulfuromonas versatilis sp. Nov., an Electrogenic Bacteria Capable of Versatile Metabolism Isolated from a Graphene Oxide-Reducing Enrichment Culture.</title>
        <authorList>
            <person name="Xie L."/>
            <person name="Yoshida N."/>
            <person name="Ishii S."/>
            <person name="Meng L."/>
        </authorList>
    </citation>
    <scope>NUCLEOTIDE SEQUENCE [LARGE SCALE GENOMIC DNA]</scope>
    <source>
        <strain evidence="13 14">NIT-T3</strain>
    </source>
</reference>
<dbReference type="SUPFAM" id="SSF51735">
    <property type="entry name" value="NAD(P)-binding Rossmann-fold domains"/>
    <property type="match status" value="1"/>
</dbReference>
<dbReference type="PROSITE" id="PS51671">
    <property type="entry name" value="ACT"/>
    <property type="match status" value="1"/>
</dbReference>
<dbReference type="PROSITE" id="PS00670">
    <property type="entry name" value="D_2_HYDROXYACID_DH_2"/>
    <property type="match status" value="1"/>
</dbReference>
<dbReference type="Pfam" id="PF19304">
    <property type="entry name" value="PGDH_inter"/>
    <property type="match status" value="1"/>
</dbReference>
<dbReference type="PROSITE" id="PS00065">
    <property type="entry name" value="D_2_HYDROXYACID_DH_1"/>
    <property type="match status" value="1"/>
</dbReference>
<dbReference type="NCBIfam" id="TIGR01327">
    <property type="entry name" value="PGDH"/>
    <property type="match status" value="1"/>
</dbReference>
<evidence type="ECO:0000313" key="13">
    <source>
        <dbReference type="EMBL" id="BCR03392.1"/>
    </source>
</evidence>
<evidence type="ECO:0000256" key="1">
    <source>
        <dbReference type="ARBA" id="ARBA00003800"/>
    </source>
</evidence>
<name>A0ABM8HP95_9BACT</name>
<evidence type="ECO:0000256" key="3">
    <source>
        <dbReference type="ARBA" id="ARBA00005854"/>
    </source>
</evidence>
<dbReference type="Gene3D" id="3.30.70.260">
    <property type="match status" value="1"/>
</dbReference>
<dbReference type="InterPro" id="IPR029753">
    <property type="entry name" value="D-isomer_DH_CS"/>
</dbReference>
<evidence type="ECO:0000256" key="6">
    <source>
        <dbReference type="ARBA" id="ARBA00023002"/>
    </source>
</evidence>
<evidence type="ECO:0000256" key="10">
    <source>
        <dbReference type="ARBA" id="ARBA00048731"/>
    </source>
</evidence>
<dbReference type="CDD" id="cd04902">
    <property type="entry name" value="ACT_3PGDH-xct"/>
    <property type="match status" value="1"/>
</dbReference>
<evidence type="ECO:0000256" key="7">
    <source>
        <dbReference type="ARBA" id="ARBA00023027"/>
    </source>
</evidence>
<reference evidence="13 14" key="1">
    <citation type="journal article" date="2016" name="C (Basel)">
        <title>Selective Growth of and Electricity Production by Marine Exoelectrogenic Bacteria in Self-Aggregated Hydrogel of Microbially Reduced Graphene Oxide.</title>
        <authorList>
            <person name="Yoshida N."/>
            <person name="Goto Y."/>
            <person name="Miyata Y."/>
        </authorList>
    </citation>
    <scope>NUCLEOTIDE SEQUENCE [LARGE SCALE GENOMIC DNA]</scope>
    <source>
        <strain evidence="13 14">NIT-T3</strain>
    </source>
</reference>
<organism evidence="13 14">
    <name type="scientific">Desulfuromonas versatilis</name>
    <dbReference type="NCBI Taxonomy" id="2802975"/>
    <lineage>
        <taxon>Bacteria</taxon>
        <taxon>Pseudomonadati</taxon>
        <taxon>Thermodesulfobacteriota</taxon>
        <taxon>Desulfuromonadia</taxon>
        <taxon>Desulfuromonadales</taxon>
        <taxon>Desulfuromonadaceae</taxon>
        <taxon>Desulfuromonas</taxon>
    </lineage>
</organism>
<dbReference type="InterPro" id="IPR006236">
    <property type="entry name" value="PGDH"/>
</dbReference>
<evidence type="ECO:0000256" key="9">
    <source>
        <dbReference type="ARBA" id="ARBA00048126"/>
    </source>
</evidence>
<evidence type="ECO:0000313" key="14">
    <source>
        <dbReference type="Proteomes" id="UP001319827"/>
    </source>
</evidence>
<dbReference type="InterPro" id="IPR045865">
    <property type="entry name" value="ACT-like_dom_sf"/>
</dbReference>
<comment type="catalytic activity">
    <reaction evidence="10 11">
        <text>(2R)-3-phosphoglycerate + NAD(+) = 3-phosphooxypyruvate + NADH + H(+)</text>
        <dbReference type="Rhea" id="RHEA:12641"/>
        <dbReference type="ChEBI" id="CHEBI:15378"/>
        <dbReference type="ChEBI" id="CHEBI:18110"/>
        <dbReference type="ChEBI" id="CHEBI:57540"/>
        <dbReference type="ChEBI" id="CHEBI:57945"/>
        <dbReference type="ChEBI" id="CHEBI:58272"/>
        <dbReference type="EC" id="1.1.1.95"/>
    </reaction>
</comment>
<dbReference type="Gene3D" id="3.30.1330.90">
    <property type="entry name" value="D-3-phosphoglycerate dehydrogenase, domain 3"/>
    <property type="match status" value="1"/>
</dbReference>
<sequence length="527" mass="56756">MKVLVSDKFSPEGLKILQETKGITLDYQPGLTYAELLTAVTDADALIVRGGTQVTEAVLQAATRLKVVARAGIGVENMDMDVANRKGVVIMNTPFGSTTTTAEHTIAMLMALARQIPDAHRSTKAGRWEKDRFLGVDIAGKTLGVIGAGKIGRLVVERALGLRLQVIAYDPYLAEDVLRQMGAEPVSFDELLARSDFLTLHVPMSPETANIIDEDALAKVKPGCRIINCALGGLLDEAALAEAIRQGRVAGAAIDVFAKEPPGPDNPLLALDQVICTPHLRAATVDAQINVTMQAARQVVAFLQKGEIVNALNVPSISAELLAILRPYLELAERLGAFQAQLHTKGLQTITVEYAGTVTEHPTGPISMALLKGLLTPMIGPLVNYVNAPHFARERGIRVVEARSSATEGYSNMIRLTVSGSDGERSVCGALFGENDYRIVRVDDYHVEAVPQGNILVLHNDDRPGVIGFIGQVLAEAEVNIAMMNLSRRKMRGHAVSLINIDSPVPEPLLARLRDNEHILSAVQVRL</sequence>
<dbReference type="SUPFAM" id="SSF52283">
    <property type="entry name" value="Formate/glycerate dehydrogenase catalytic domain-like"/>
    <property type="match status" value="1"/>
</dbReference>
<dbReference type="EC" id="1.1.1.95" evidence="11"/>
<dbReference type="InterPro" id="IPR002912">
    <property type="entry name" value="ACT_dom"/>
</dbReference>
<keyword evidence="7 11" id="KW-0520">NAD</keyword>
<dbReference type="InterPro" id="IPR036291">
    <property type="entry name" value="NAD(P)-bd_dom_sf"/>
</dbReference>
<comment type="similarity">
    <text evidence="3 11">Belongs to the D-isomer specific 2-hydroxyacid dehydrogenase family.</text>
</comment>
<dbReference type="PANTHER" id="PTHR42789">
    <property type="entry name" value="D-ISOMER SPECIFIC 2-HYDROXYACID DEHYDROGENASE FAMILY PROTEIN (AFU_ORTHOLOGUE AFUA_6G10090)"/>
    <property type="match status" value="1"/>
</dbReference>
<dbReference type="EMBL" id="AP024355">
    <property type="protein sequence ID" value="BCR03392.1"/>
    <property type="molecule type" value="Genomic_DNA"/>
</dbReference>
<evidence type="ECO:0000256" key="11">
    <source>
        <dbReference type="RuleBase" id="RU363003"/>
    </source>
</evidence>
<evidence type="ECO:0000259" key="12">
    <source>
        <dbReference type="PROSITE" id="PS51671"/>
    </source>
</evidence>
<dbReference type="PANTHER" id="PTHR42789:SF1">
    <property type="entry name" value="D-ISOMER SPECIFIC 2-HYDROXYACID DEHYDROGENASE FAMILY PROTEIN (AFU_ORTHOLOGUE AFUA_6G10090)"/>
    <property type="match status" value="1"/>
</dbReference>
<evidence type="ECO:0000256" key="8">
    <source>
        <dbReference type="ARBA" id="ARBA00023299"/>
    </source>
</evidence>
<dbReference type="RefSeq" id="WP_221250867.1">
    <property type="nucleotide sequence ID" value="NZ_AP024355.1"/>
</dbReference>
<dbReference type="Pfam" id="PF02826">
    <property type="entry name" value="2-Hacid_dh_C"/>
    <property type="match status" value="1"/>
</dbReference>
<dbReference type="InterPro" id="IPR006140">
    <property type="entry name" value="D-isomer_DH_NAD-bd"/>
</dbReference>
<dbReference type="InterPro" id="IPR029009">
    <property type="entry name" value="ASB_dom_sf"/>
</dbReference>
<keyword evidence="5 11" id="KW-0028">Amino-acid biosynthesis</keyword>
<comment type="function">
    <text evidence="1">Catalyzes the reversible oxidation of 3-phospho-D-glycerate to 3-phosphonooxypyruvate, the first step of the phosphorylated L-serine biosynthesis pathway. Also catalyzes the reversible oxidation of 2-hydroxyglutarate to 2-oxoglutarate.</text>
</comment>
<comment type="pathway">
    <text evidence="2 11">Amino-acid biosynthesis; L-serine biosynthesis; L-serine from 3-phospho-D-glycerate: step 1/3.</text>
</comment>
<feature type="domain" description="ACT" evidence="12">
    <location>
        <begin position="455"/>
        <end position="527"/>
    </location>
</feature>
<dbReference type="Proteomes" id="UP001319827">
    <property type="component" value="Chromosome"/>
</dbReference>
<keyword evidence="6 11" id="KW-0560">Oxidoreductase</keyword>
<comment type="catalytic activity">
    <reaction evidence="9">
        <text>(R)-2-hydroxyglutarate + NAD(+) = 2-oxoglutarate + NADH + H(+)</text>
        <dbReference type="Rhea" id="RHEA:49612"/>
        <dbReference type="ChEBI" id="CHEBI:15378"/>
        <dbReference type="ChEBI" id="CHEBI:15801"/>
        <dbReference type="ChEBI" id="CHEBI:16810"/>
        <dbReference type="ChEBI" id="CHEBI:57540"/>
        <dbReference type="ChEBI" id="CHEBI:57945"/>
        <dbReference type="EC" id="1.1.1.399"/>
    </reaction>
</comment>